<dbReference type="STRING" id="195883.A0A482WFQ2"/>
<evidence type="ECO:0000256" key="1">
    <source>
        <dbReference type="SAM" id="MobiDB-lite"/>
    </source>
</evidence>
<feature type="region of interest" description="Disordered" evidence="1">
    <location>
        <begin position="1"/>
        <end position="63"/>
    </location>
</feature>
<keyword evidence="4" id="KW-1185">Reference proteome</keyword>
<dbReference type="EMBL" id="QKKF02037264">
    <property type="protein sequence ID" value="RZF32323.1"/>
    <property type="molecule type" value="Genomic_DNA"/>
</dbReference>
<dbReference type="Proteomes" id="UP000291343">
    <property type="component" value="Unassembled WGS sequence"/>
</dbReference>
<reference evidence="3 4" key="1">
    <citation type="journal article" date="2017" name="Gigascience">
        <title>Genome sequence of the small brown planthopper, Laodelphax striatellus.</title>
        <authorList>
            <person name="Zhu J."/>
            <person name="Jiang F."/>
            <person name="Wang X."/>
            <person name="Yang P."/>
            <person name="Bao Y."/>
            <person name="Zhao W."/>
            <person name="Wang W."/>
            <person name="Lu H."/>
            <person name="Wang Q."/>
            <person name="Cui N."/>
            <person name="Li J."/>
            <person name="Chen X."/>
            <person name="Luo L."/>
            <person name="Yu J."/>
            <person name="Kang L."/>
            <person name="Cui F."/>
        </authorList>
    </citation>
    <scope>NUCLEOTIDE SEQUENCE [LARGE SCALE GENOMIC DNA]</scope>
    <source>
        <strain evidence="3">Lst14</strain>
    </source>
</reference>
<dbReference type="SMR" id="A0A482WFQ2"/>
<evidence type="ECO:0000259" key="2">
    <source>
        <dbReference type="Pfam" id="PF15923"/>
    </source>
</evidence>
<sequence length="428" mass="45326">MKKTAAASGCSRSKPPPVRNYLSAKSRPQSHHGVERAPFLSPTHHASDRRVSMSEKPEPQGVESIAALRSSPKEVTDCMSSWLTFMQMLKGVCSSGAQLTSSLGQLACQSSACRQRADQLQLMWEQLSHATSAATALVQNQTVAALQEVHLSPDLDADQADINQQVVCSGLLTMINLQYQLSSACCECLSQLAECQCFPPHAEPDCHSVARCFAARLLPAAAATLQPPQRRWSEAAAAAGDKTGAEAAALRRWSMPWKLALPTSTAAAASERSRSTTPETVWHTALASQEELQDVISLLAAKPPPPGGPSTHNLPGVTLTKATGGGPCAGGAISDGSDAIPRPSFSFSHRGSWWGGGTEGDELDIGTLASRKSSSSTDSSSCYSIHSRSSGSASEELTHGQRSHLYSMWSGSDLPFIKLPESSENTES</sequence>
<feature type="domain" description="DUF4745" evidence="2">
    <location>
        <begin position="70"/>
        <end position="187"/>
    </location>
</feature>
<proteinExistence type="predicted"/>
<organism evidence="3 4">
    <name type="scientific">Laodelphax striatellus</name>
    <name type="common">Small brown planthopper</name>
    <name type="synonym">Delphax striatella</name>
    <dbReference type="NCBI Taxonomy" id="195883"/>
    <lineage>
        <taxon>Eukaryota</taxon>
        <taxon>Metazoa</taxon>
        <taxon>Ecdysozoa</taxon>
        <taxon>Arthropoda</taxon>
        <taxon>Hexapoda</taxon>
        <taxon>Insecta</taxon>
        <taxon>Pterygota</taxon>
        <taxon>Neoptera</taxon>
        <taxon>Paraneoptera</taxon>
        <taxon>Hemiptera</taxon>
        <taxon>Auchenorrhyncha</taxon>
        <taxon>Fulgoroidea</taxon>
        <taxon>Delphacidae</taxon>
        <taxon>Criomorphinae</taxon>
        <taxon>Laodelphax</taxon>
    </lineage>
</organism>
<dbReference type="Pfam" id="PF15923">
    <property type="entry name" value="DUF4745"/>
    <property type="match status" value="1"/>
</dbReference>
<name>A0A482WFQ2_LAOST</name>
<dbReference type="AlphaFoldDB" id="A0A482WFQ2"/>
<comment type="caution">
    <text evidence="3">The sequence shown here is derived from an EMBL/GenBank/DDBJ whole genome shotgun (WGS) entry which is preliminary data.</text>
</comment>
<accession>A0A482WFQ2</accession>
<feature type="compositionally biased region" description="Basic and acidic residues" evidence="1">
    <location>
        <begin position="45"/>
        <end position="58"/>
    </location>
</feature>
<dbReference type="OrthoDB" id="8183351at2759"/>
<feature type="compositionally biased region" description="Low complexity" evidence="1">
    <location>
        <begin position="370"/>
        <end position="392"/>
    </location>
</feature>
<evidence type="ECO:0000313" key="4">
    <source>
        <dbReference type="Proteomes" id="UP000291343"/>
    </source>
</evidence>
<gene>
    <name evidence="3" type="ORF">LSTR_LSTR001787</name>
</gene>
<dbReference type="InterPro" id="IPR031813">
    <property type="entry name" value="DUF4745"/>
</dbReference>
<feature type="region of interest" description="Disordered" evidence="1">
    <location>
        <begin position="369"/>
        <end position="400"/>
    </location>
</feature>
<protein>
    <recommendedName>
        <fullName evidence="2">DUF4745 domain-containing protein</fullName>
    </recommendedName>
</protein>
<evidence type="ECO:0000313" key="3">
    <source>
        <dbReference type="EMBL" id="RZF32323.1"/>
    </source>
</evidence>
<dbReference type="InParanoid" id="A0A482WFQ2"/>